<feature type="non-terminal residue" evidence="2">
    <location>
        <position position="352"/>
    </location>
</feature>
<dbReference type="AlphaFoldDB" id="A0AAW0XSN1"/>
<protein>
    <submittedName>
        <fullName evidence="2">Uncharacterized protein</fullName>
    </submittedName>
</protein>
<reference evidence="2 3" key="1">
    <citation type="journal article" date="2024" name="BMC Genomics">
        <title>Genome assembly of redclaw crayfish (Cherax quadricarinatus) provides insights into its immune adaptation and hypoxia tolerance.</title>
        <authorList>
            <person name="Liu Z."/>
            <person name="Zheng J."/>
            <person name="Li H."/>
            <person name="Fang K."/>
            <person name="Wang S."/>
            <person name="He J."/>
            <person name="Zhou D."/>
            <person name="Weng S."/>
            <person name="Chi M."/>
            <person name="Gu Z."/>
            <person name="He J."/>
            <person name="Li F."/>
            <person name="Wang M."/>
        </authorList>
    </citation>
    <scope>NUCLEOTIDE SEQUENCE [LARGE SCALE GENOMIC DNA]</scope>
    <source>
        <strain evidence="2">ZL_2023a</strain>
    </source>
</reference>
<feature type="non-terminal residue" evidence="2">
    <location>
        <position position="1"/>
    </location>
</feature>
<organism evidence="2 3">
    <name type="scientific">Cherax quadricarinatus</name>
    <name type="common">Australian red claw crayfish</name>
    <dbReference type="NCBI Taxonomy" id="27406"/>
    <lineage>
        <taxon>Eukaryota</taxon>
        <taxon>Metazoa</taxon>
        <taxon>Ecdysozoa</taxon>
        <taxon>Arthropoda</taxon>
        <taxon>Crustacea</taxon>
        <taxon>Multicrustacea</taxon>
        <taxon>Malacostraca</taxon>
        <taxon>Eumalacostraca</taxon>
        <taxon>Eucarida</taxon>
        <taxon>Decapoda</taxon>
        <taxon>Pleocyemata</taxon>
        <taxon>Astacidea</taxon>
        <taxon>Parastacoidea</taxon>
        <taxon>Parastacidae</taxon>
        <taxon>Cherax</taxon>
    </lineage>
</organism>
<sequence>PDLGADVAWMESSVPTPPPPPFLSSPLLSSHISQQYPHKPILSSPLSLSHTLLLHSPIMSLTPLHPSVTLPSSNSSPLVPSQAQSSWPLPSPPATPTPPPPPPLPETRESKWPKFISASLSESPKHNVIDSKKIMHTSAQNSTEVSDRTTINSVIPQVSVSDAGSPEIHESLQPSTIRSISTASAILNVGKLHIPERERIPIDQNAHDTLVGYRAPCINPTHCSHCPYFTKQVSRCHYHRSCGLVRSNSLPKHHTSSVQIRQEDIPVGHPWSFTPKLMRSGSCIGEYVNGQGRESPEDVVCFPCVSSSPRTIKKTTPMTLHQHGRIGWPSSPWCPHMMHHCTSHGHFCHGNH</sequence>
<feature type="region of interest" description="Disordered" evidence="1">
    <location>
        <begin position="1"/>
        <end position="22"/>
    </location>
</feature>
<evidence type="ECO:0000313" key="2">
    <source>
        <dbReference type="EMBL" id="KAK8747570.1"/>
    </source>
</evidence>
<feature type="region of interest" description="Disordered" evidence="1">
    <location>
        <begin position="69"/>
        <end position="109"/>
    </location>
</feature>
<name>A0AAW0XSN1_CHEQU</name>
<evidence type="ECO:0000313" key="3">
    <source>
        <dbReference type="Proteomes" id="UP001445076"/>
    </source>
</evidence>
<accession>A0AAW0XSN1</accession>
<dbReference type="Proteomes" id="UP001445076">
    <property type="component" value="Unassembled WGS sequence"/>
</dbReference>
<keyword evidence="3" id="KW-1185">Reference proteome</keyword>
<proteinExistence type="predicted"/>
<dbReference type="EMBL" id="JARKIK010000014">
    <property type="protein sequence ID" value="KAK8747570.1"/>
    <property type="molecule type" value="Genomic_DNA"/>
</dbReference>
<gene>
    <name evidence="2" type="ORF">OTU49_016463</name>
</gene>
<feature type="compositionally biased region" description="Pro residues" evidence="1">
    <location>
        <begin position="89"/>
        <end position="105"/>
    </location>
</feature>
<feature type="compositionally biased region" description="Low complexity" evidence="1">
    <location>
        <begin position="69"/>
        <end position="81"/>
    </location>
</feature>
<evidence type="ECO:0000256" key="1">
    <source>
        <dbReference type="SAM" id="MobiDB-lite"/>
    </source>
</evidence>
<comment type="caution">
    <text evidence="2">The sequence shown here is derived from an EMBL/GenBank/DDBJ whole genome shotgun (WGS) entry which is preliminary data.</text>
</comment>